<keyword evidence="1" id="KW-0472">Membrane</keyword>
<feature type="transmembrane region" description="Helical" evidence="1">
    <location>
        <begin position="131"/>
        <end position="150"/>
    </location>
</feature>
<feature type="transmembrane region" description="Helical" evidence="1">
    <location>
        <begin position="156"/>
        <end position="174"/>
    </location>
</feature>
<keyword evidence="1" id="KW-1133">Transmembrane helix</keyword>
<dbReference type="Proteomes" id="UP000473699">
    <property type="component" value="Unassembled WGS sequence"/>
</dbReference>
<reference evidence="2 3" key="1">
    <citation type="submission" date="2019-08" db="EMBL/GenBank/DDBJ databases">
        <title>In-depth cultivation of the pig gut microbiome towards novel bacterial diversity and tailored functional studies.</title>
        <authorList>
            <person name="Wylensek D."/>
            <person name="Hitch T.C.A."/>
            <person name="Clavel T."/>
        </authorList>
    </citation>
    <scope>NUCLEOTIDE SEQUENCE [LARGE SCALE GENOMIC DNA]</scope>
    <source>
        <strain evidence="2 3">SM-530-WT-4B</strain>
    </source>
</reference>
<feature type="transmembrane region" description="Helical" evidence="1">
    <location>
        <begin position="6"/>
        <end position="39"/>
    </location>
</feature>
<dbReference type="AlphaFoldDB" id="A0A6L5YDZ1"/>
<keyword evidence="3" id="KW-1185">Reference proteome</keyword>
<evidence type="ECO:0000313" key="2">
    <source>
        <dbReference type="EMBL" id="MST55837.1"/>
    </source>
</evidence>
<evidence type="ECO:0000313" key="3">
    <source>
        <dbReference type="Proteomes" id="UP000473699"/>
    </source>
</evidence>
<dbReference type="Pfam" id="PF19928">
    <property type="entry name" value="DUF6391"/>
    <property type="match status" value="1"/>
</dbReference>
<sequence length="233" mass="25004">MRFNPLWLMLLFLFLFSGGWILLMPLFLVMILLCGGIFLAGASTRGLTKAPRQIWDVLFNARVRANLTLCHAACNVLRRNGWPELTGSASATGFFIDGIDDENAVYEASVQALARLKNGEKSLRIAAASPLFRVVAMCLLALFLVVLLAAAKSANAVSVVAAVVLSWFVAPYVSPSLQGIALGSDDVTALQVQGATFRILTVTAWGGRFSSVERGVEVSTAAKNVIEAEIVED</sequence>
<comment type="caution">
    <text evidence="2">The sequence shown here is derived from an EMBL/GenBank/DDBJ whole genome shotgun (WGS) entry which is preliminary data.</text>
</comment>
<protein>
    <submittedName>
        <fullName evidence="2">Uncharacterized protein</fullName>
    </submittedName>
</protein>
<evidence type="ECO:0000256" key="1">
    <source>
        <dbReference type="SAM" id="Phobius"/>
    </source>
</evidence>
<dbReference type="EMBL" id="VUNH01000007">
    <property type="protein sequence ID" value="MST55837.1"/>
    <property type="molecule type" value="Genomic_DNA"/>
</dbReference>
<name>A0A6L5YDZ1_9BACT</name>
<accession>A0A6L5YDZ1</accession>
<organism evidence="2 3">
    <name type="scientific">Pyramidobacter porci</name>
    <dbReference type="NCBI Taxonomy" id="2605789"/>
    <lineage>
        <taxon>Bacteria</taxon>
        <taxon>Thermotogati</taxon>
        <taxon>Synergistota</taxon>
        <taxon>Synergistia</taxon>
        <taxon>Synergistales</taxon>
        <taxon>Dethiosulfovibrionaceae</taxon>
        <taxon>Pyramidobacter</taxon>
    </lineage>
</organism>
<proteinExistence type="predicted"/>
<keyword evidence="1" id="KW-0812">Transmembrane</keyword>
<dbReference type="RefSeq" id="WP_154528932.1">
    <property type="nucleotide sequence ID" value="NZ_VUNH01000007.1"/>
</dbReference>
<gene>
    <name evidence="2" type="ORF">FYJ74_07315</name>
</gene>